<accession>A0ABV0Y522</accession>
<feature type="domain" description="Integrase core" evidence="1">
    <location>
        <begin position="11"/>
        <end position="114"/>
    </location>
</feature>
<name>A0ABV0Y522_9TELE</name>
<dbReference type="InterPro" id="IPR058913">
    <property type="entry name" value="Integrase_dom_put"/>
</dbReference>
<dbReference type="Pfam" id="PF24764">
    <property type="entry name" value="rva_4"/>
    <property type="match status" value="1"/>
</dbReference>
<dbReference type="EMBL" id="JAHRIP010021663">
    <property type="protein sequence ID" value="MEQ2288865.1"/>
    <property type="molecule type" value="Genomic_DNA"/>
</dbReference>
<protein>
    <recommendedName>
        <fullName evidence="1">Integrase core domain-containing protein</fullName>
    </recommendedName>
</protein>
<dbReference type="Proteomes" id="UP001469553">
    <property type="component" value="Unassembled WGS sequence"/>
</dbReference>
<dbReference type="PANTHER" id="PTHR46791">
    <property type="entry name" value="EXPRESSED PROTEIN"/>
    <property type="match status" value="1"/>
</dbReference>
<proteinExistence type="predicted"/>
<sequence length="135" mass="15244">MKTFPGNRSFVVCLEAATNNRAATAFAALKRVTDPHGSEATKLCRMLTSLDGTDSGSFISRKSVHIQRIEHLWRDIRMCVTSHYYNTLHSLEAEHLLDVSSQEQNWPNSNNIYIRISKSKTLTGMLQSTDQMQKG</sequence>
<organism evidence="2 3">
    <name type="scientific">Ameca splendens</name>
    <dbReference type="NCBI Taxonomy" id="208324"/>
    <lineage>
        <taxon>Eukaryota</taxon>
        <taxon>Metazoa</taxon>
        <taxon>Chordata</taxon>
        <taxon>Craniata</taxon>
        <taxon>Vertebrata</taxon>
        <taxon>Euteleostomi</taxon>
        <taxon>Actinopterygii</taxon>
        <taxon>Neopterygii</taxon>
        <taxon>Teleostei</taxon>
        <taxon>Neoteleostei</taxon>
        <taxon>Acanthomorphata</taxon>
        <taxon>Ovalentaria</taxon>
        <taxon>Atherinomorphae</taxon>
        <taxon>Cyprinodontiformes</taxon>
        <taxon>Goodeidae</taxon>
        <taxon>Ameca</taxon>
    </lineage>
</organism>
<reference evidence="2 3" key="1">
    <citation type="submission" date="2021-06" db="EMBL/GenBank/DDBJ databases">
        <authorList>
            <person name="Palmer J.M."/>
        </authorList>
    </citation>
    <scope>NUCLEOTIDE SEQUENCE [LARGE SCALE GENOMIC DNA]</scope>
    <source>
        <strain evidence="2 3">AS_MEX2019</strain>
        <tissue evidence="2">Muscle</tissue>
    </source>
</reference>
<dbReference type="PANTHER" id="PTHR46791:SF5">
    <property type="entry name" value="CLR5 DOMAIN-CONTAINING PROTEIN-RELATED"/>
    <property type="match status" value="1"/>
</dbReference>
<evidence type="ECO:0000313" key="3">
    <source>
        <dbReference type="Proteomes" id="UP001469553"/>
    </source>
</evidence>
<evidence type="ECO:0000313" key="2">
    <source>
        <dbReference type="EMBL" id="MEQ2288865.1"/>
    </source>
</evidence>
<keyword evidence="3" id="KW-1185">Reference proteome</keyword>
<comment type="caution">
    <text evidence="2">The sequence shown here is derived from an EMBL/GenBank/DDBJ whole genome shotgun (WGS) entry which is preliminary data.</text>
</comment>
<evidence type="ECO:0000259" key="1">
    <source>
        <dbReference type="Pfam" id="PF24764"/>
    </source>
</evidence>
<gene>
    <name evidence="2" type="ORF">AMECASPLE_027187</name>
</gene>